<keyword evidence="1" id="KW-0472">Membrane</keyword>
<feature type="transmembrane region" description="Helical" evidence="1">
    <location>
        <begin position="97"/>
        <end position="118"/>
    </location>
</feature>
<evidence type="ECO:0000313" key="3">
    <source>
        <dbReference type="Proteomes" id="UP001607302"/>
    </source>
</evidence>
<keyword evidence="1" id="KW-0812">Transmembrane</keyword>
<comment type="caution">
    <text evidence="2">The sequence shown here is derived from an EMBL/GenBank/DDBJ whole genome shotgun (WGS) entry which is preliminary data.</text>
</comment>
<dbReference type="EMBL" id="JAUDFV010000167">
    <property type="protein sequence ID" value="KAL2712057.1"/>
    <property type="molecule type" value="Genomic_DNA"/>
</dbReference>
<reference evidence="2 3" key="1">
    <citation type="journal article" date="2024" name="Ann. Entomol. Soc. Am.">
        <title>Genomic analyses of the southern and eastern yellowjacket wasps (Hymenoptera: Vespidae) reveal evolutionary signatures of social life.</title>
        <authorList>
            <person name="Catto M.A."/>
            <person name="Caine P.B."/>
            <person name="Orr S.E."/>
            <person name="Hunt B.G."/>
            <person name="Goodisman M.A.D."/>
        </authorList>
    </citation>
    <scope>NUCLEOTIDE SEQUENCE [LARGE SCALE GENOMIC DNA]</scope>
    <source>
        <strain evidence="2">233</strain>
        <tissue evidence="2">Head and thorax</tissue>
    </source>
</reference>
<sequence>MKIAIKSYVMLTCTLVGQSHSHGHASRVEHSAYIEHTTCIIQQRNGWIHPYSPDTKDVFPEKRNIKEYISILQIRSSQIGTDVDGIAIGLSHKQRRCMLMVMMVMVMVMMVMVMVMRLGKVCV</sequence>
<keyword evidence="1" id="KW-1133">Transmembrane helix</keyword>
<evidence type="ECO:0000313" key="2">
    <source>
        <dbReference type="EMBL" id="KAL2712057.1"/>
    </source>
</evidence>
<protein>
    <submittedName>
        <fullName evidence="2">SLIT-ROBO Rho GTPase-activating protein 1-like isoform X1</fullName>
    </submittedName>
</protein>
<name>A0ABD1ZVB6_VESSQ</name>
<accession>A0ABD1ZVB6</accession>
<dbReference type="Proteomes" id="UP001607302">
    <property type="component" value="Unassembled WGS sequence"/>
</dbReference>
<proteinExistence type="predicted"/>
<organism evidence="2 3">
    <name type="scientific">Vespula squamosa</name>
    <name type="common">Southern yellow jacket</name>
    <name type="synonym">Wasp</name>
    <dbReference type="NCBI Taxonomy" id="30214"/>
    <lineage>
        <taxon>Eukaryota</taxon>
        <taxon>Metazoa</taxon>
        <taxon>Ecdysozoa</taxon>
        <taxon>Arthropoda</taxon>
        <taxon>Hexapoda</taxon>
        <taxon>Insecta</taxon>
        <taxon>Pterygota</taxon>
        <taxon>Neoptera</taxon>
        <taxon>Endopterygota</taxon>
        <taxon>Hymenoptera</taxon>
        <taxon>Apocrita</taxon>
        <taxon>Aculeata</taxon>
        <taxon>Vespoidea</taxon>
        <taxon>Vespidae</taxon>
        <taxon>Vespinae</taxon>
        <taxon>Vespula</taxon>
    </lineage>
</organism>
<keyword evidence="3" id="KW-1185">Reference proteome</keyword>
<evidence type="ECO:0000256" key="1">
    <source>
        <dbReference type="SAM" id="Phobius"/>
    </source>
</evidence>
<gene>
    <name evidence="2" type="ORF">V1478_018292</name>
</gene>
<dbReference type="AlphaFoldDB" id="A0ABD1ZVB6"/>